<dbReference type="Pfam" id="PF03466">
    <property type="entry name" value="LysR_substrate"/>
    <property type="match status" value="1"/>
</dbReference>
<evidence type="ECO:0000256" key="1">
    <source>
        <dbReference type="ARBA" id="ARBA00009437"/>
    </source>
</evidence>
<sequence>MITIVESRNMSEAAMKLNMAQPTLSTSMKSFENELGFKIFEKSGRRNKLTLLGEEVYRRAKVIQQEMKFLNDLAKAESEKSKLLSVSNNFSVLAKDTLLDLYNNHKGEDMHLKVEDGAMNIIFDNVASSRSEIGIVRLFEDKKDMFKRHLSFYNLEYETLAEELICVVVGKNNPLYYIEGDVIGIEHLENCSFISHITESTDAMWMSSLRDIGVRKITMSLPNLGTVMAAVRKTNAVFIDTKKDHSHEDWYDDLRYITLSPEIKAELGMIKLKHRELSEIANEYVNLLKERIGIWNEYKAEKNSRSR</sequence>
<dbReference type="Gene3D" id="1.10.10.10">
    <property type="entry name" value="Winged helix-like DNA-binding domain superfamily/Winged helix DNA-binding domain"/>
    <property type="match status" value="1"/>
</dbReference>
<organism evidence="6 7">
    <name type="scientific">Gallibacter intestinalis</name>
    <dbReference type="NCBI Taxonomy" id="2779356"/>
    <lineage>
        <taxon>Bacteria</taxon>
        <taxon>Bacillati</taxon>
        <taxon>Bacillota</taxon>
        <taxon>Clostridia</taxon>
        <taxon>Eubacteriales</taxon>
        <taxon>Eubacteriaceae</taxon>
        <taxon>Gallibacter</taxon>
    </lineage>
</organism>
<name>A0ABR9QXS5_9FIRM</name>
<evidence type="ECO:0000313" key="7">
    <source>
        <dbReference type="Proteomes" id="UP001516588"/>
    </source>
</evidence>
<evidence type="ECO:0000256" key="4">
    <source>
        <dbReference type="ARBA" id="ARBA00023163"/>
    </source>
</evidence>
<dbReference type="InterPro" id="IPR000847">
    <property type="entry name" value="LysR_HTH_N"/>
</dbReference>
<dbReference type="PROSITE" id="PS50931">
    <property type="entry name" value="HTH_LYSR"/>
    <property type="match status" value="1"/>
</dbReference>
<dbReference type="SUPFAM" id="SSF53850">
    <property type="entry name" value="Periplasmic binding protein-like II"/>
    <property type="match status" value="1"/>
</dbReference>
<dbReference type="InterPro" id="IPR036390">
    <property type="entry name" value="WH_DNA-bd_sf"/>
</dbReference>
<reference evidence="6 7" key="1">
    <citation type="submission" date="2020-10" db="EMBL/GenBank/DDBJ databases">
        <title>ChiBAC.</title>
        <authorList>
            <person name="Zenner C."/>
            <person name="Hitch T.C.A."/>
            <person name="Clavel T."/>
        </authorList>
    </citation>
    <scope>NUCLEOTIDE SEQUENCE [LARGE SCALE GENOMIC DNA]</scope>
    <source>
        <strain evidence="6 7">DSM 108706</strain>
    </source>
</reference>
<dbReference type="SUPFAM" id="SSF46785">
    <property type="entry name" value="Winged helix' DNA-binding domain"/>
    <property type="match status" value="1"/>
</dbReference>
<dbReference type="CDD" id="cd05466">
    <property type="entry name" value="PBP2_LTTR_substrate"/>
    <property type="match status" value="1"/>
</dbReference>
<keyword evidence="3" id="KW-0238">DNA-binding</keyword>
<dbReference type="Gene3D" id="3.40.190.290">
    <property type="match status" value="1"/>
</dbReference>
<evidence type="ECO:0000259" key="5">
    <source>
        <dbReference type="PROSITE" id="PS50931"/>
    </source>
</evidence>
<dbReference type="EMBL" id="JADCKA010000007">
    <property type="protein sequence ID" value="MBE5035670.1"/>
    <property type="molecule type" value="Genomic_DNA"/>
</dbReference>
<keyword evidence="7" id="KW-1185">Reference proteome</keyword>
<comment type="caution">
    <text evidence="6">The sequence shown here is derived from an EMBL/GenBank/DDBJ whole genome shotgun (WGS) entry which is preliminary data.</text>
</comment>
<feature type="domain" description="HTH lysR-type" evidence="5">
    <location>
        <begin position="1"/>
        <end position="50"/>
    </location>
</feature>
<comment type="similarity">
    <text evidence="1">Belongs to the LysR transcriptional regulatory family.</text>
</comment>
<dbReference type="InterPro" id="IPR005119">
    <property type="entry name" value="LysR_subst-bd"/>
</dbReference>
<dbReference type="InterPro" id="IPR036388">
    <property type="entry name" value="WH-like_DNA-bd_sf"/>
</dbReference>
<protein>
    <submittedName>
        <fullName evidence="6">LysR family transcriptional regulator</fullName>
    </submittedName>
</protein>
<evidence type="ECO:0000256" key="2">
    <source>
        <dbReference type="ARBA" id="ARBA00023015"/>
    </source>
</evidence>
<keyword evidence="2" id="KW-0805">Transcription regulation</keyword>
<dbReference type="Pfam" id="PF00126">
    <property type="entry name" value="HTH_1"/>
    <property type="match status" value="1"/>
</dbReference>
<dbReference type="PANTHER" id="PTHR30346">
    <property type="entry name" value="TRANSCRIPTIONAL DUAL REGULATOR HCAR-RELATED"/>
    <property type="match status" value="1"/>
</dbReference>
<dbReference type="Proteomes" id="UP001516588">
    <property type="component" value="Unassembled WGS sequence"/>
</dbReference>
<evidence type="ECO:0000256" key="3">
    <source>
        <dbReference type="ARBA" id="ARBA00023125"/>
    </source>
</evidence>
<dbReference type="PANTHER" id="PTHR30346:SF0">
    <property type="entry name" value="HCA OPERON TRANSCRIPTIONAL ACTIVATOR HCAR"/>
    <property type="match status" value="1"/>
</dbReference>
<gene>
    <name evidence="6" type="ORF">INF20_05170</name>
</gene>
<keyword evidence="4" id="KW-0804">Transcription</keyword>
<evidence type="ECO:0000313" key="6">
    <source>
        <dbReference type="EMBL" id="MBE5035670.1"/>
    </source>
</evidence>
<proteinExistence type="inferred from homology"/>
<accession>A0ABR9QXS5</accession>